<organism evidence="4 5">
    <name type="scientific">Alkalibacillus silvisoli</name>
    <dbReference type="NCBI Taxonomy" id="392823"/>
    <lineage>
        <taxon>Bacteria</taxon>
        <taxon>Bacillati</taxon>
        <taxon>Bacillota</taxon>
        <taxon>Bacilli</taxon>
        <taxon>Bacillales</taxon>
        <taxon>Bacillaceae</taxon>
        <taxon>Alkalibacillus</taxon>
    </lineage>
</organism>
<dbReference type="InterPro" id="IPR050464">
    <property type="entry name" value="Zeta_carotene_desat/Oxidored"/>
</dbReference>
<evidence type="ECO:0000313" key="4">
    <source>
        <dbReference type="EMBL" id="GAA0450914.1"/>
    </source>
</evidence>
<gene>
    <name evidence="4" type="primary">pds</name>
    <name evidence="4" type="ORF">GCM10008935_01720</name>
</gene>
<dbReference type="RefSeq" id="WP_343781152.1">
    <property type="nucleotide sequence ID" value="NZ_BAAACZ010000003.1"/>
</dbReference>
<dbReference type="EMBL" id="BAAACZ010000003">
    <property type="protein sequence ID" value="GAA0450914.1"/>
    <property type="molecule type" value="Genomic_DNA"/>
</dbReference>
<accession>A0ABP3JEC2</accession>
<dbReference type="PANTHER" id="PTHR42923:SF46">
    <property type="entry name" value="AMINE OXIDASE"/>
    <property type="match status" value="1"/>
</dbReference>
<protein>
    <submittedName>
        <fullName evidence="4">15-cis-phytoene desaturase</fullName>
    </submittedName>
</protein>
<evidence type="ECO:0000256" key="1">
    <source>
        <dbReference type="ARBA" id="ARBA00001974"/>
    </source>
</evidence>
<keyword evidence="2" id="KW-0560">Oxidoreductase</keyword>
<comment type="caution">
    <text evidence="4">The sequence shown here is derived from an EMBL/GenBank/DDBJ whole genome shotgun (WGS) entry which is preliminary data.</text>
</comment>
<dbReference type="Pfam" id="PF01593">
    <property type="entry name" value="Amino_oxidase"/>
    <property type="match status" value="1"/>
</dbReference>
<evidence type="ECO:0000259" key="3">
    <source>
        <dbReference type="Pfam" id="PF01593"/>
    </source>
</evidence>
<dbReference type="InterPro" id="IPR001613">
    <property type="entry name" value="Flavin_amine_oxidase"/>
</dbReference>
<reference evidence="5" key="1">
    <citation type="journal article" date="2019" name="Int. J. Syst. Evol. Microbiol.">
        <title>The Global Catalogue of Microorganisms (GCM) 10K type strain sequencing project: providing services to taxonomists for standard genome sequencing and annotation.</title>
        <authorList>
            <consortium name="The Broad Institute Genomics Platform"/>
            <consortium name="The Broad Institute Genome Sequencing Center for Infectious Disease"/>
            <person name="Wu L."/>
            <person name="Ma J."/>
        </authorList>
    </citation>
    <scope>NUCLEOTIDE SEQUENCE [LARGE SCALE GENOMIC DNA]</scope>
    <source>
        <strain evidence="5">JCM 14193</strain>
    </source>
</reference>
<dbReference type="SUPFAM" id="SSF51905">
    <property type="entry name" value="FAD/NAD(P)-binding domain"/>
    <property type="match status" value="1"/>
</dbReference>
<keyword evidence="5" id="KW-1185">Reference proteome</keyword>
<dbReference type="InterPro" id="IPR036188">
    <property type="entry name" value="FAD/NAD-bd_sf"/>
</dbReference>
<dbReference type="PANTHER" id="PTHR42923">
    <property type="entry name" value="PROTOPORPHYRINOGEN OXIDASE"/>
    <property type="match status" value="1"/>
</dbReference>
<feature type="domain" description="Amine oxidase" evidence="3">
    <location>
        <begin position="13"/>
        <end position="440"/>
    </location>
</feature>
<dbReference type="InterPro" id="IPR002937">
    <property type="entry name" value="Amino_oxidase"/>
</dbReference>
<proteinExistence type="predicted"/>
<name>A0ABP3JEC2_9BACI</name>
<comment type="cofactor">
    <cofactor evidence="1">
        <name>FAD</name>
        <dbReference type="ChEBI" id="CHEBI:57692"/>
    </cofactor>
</comment>
<evidence type="ECO:0000313" key="5">
    <source>
        <dbReference type="Proteomes" id="UP001500740"/>
    </source>
</evidence>
<sequence>MDQYDVIIIGGGLAGISCGIELAQNNYKVLILEKSPHMGGRTASWDDHGMLVETGSHRVIGYYKHLPKLLKKAGVDINDIVSWEDKLDVLSPKHENVTTFGVAPLFGPFTLIRAMLGNNQSFSAKAKLSLAPFFKAGLNEYKKDPKRLDQMSILEFARQNGVHKDAIHLFIEALCNGIFFTPPERFSAYVFFGILAPAPSRFYKMRIGGFLGGMSEVMFNSLVYHFENLGGKIMLNSEVQRLITEEERVEGVSLNESNILAKHVVLATELGAAKQIINQSQIDLINFYSMLKLPTAAAVSVQLELTEPALEHDRTTFAPGTALASFSEQSRSTFTHVPGRISIIIGPSDRYIDYKDDSLLQLVYEESEKIGLNINGKVTDYRVVKHPEEFYSVAPGHDLLRPVQKTVVPGLTLAGDYTKQPFFSTMEGAVFSGELASKNVKKELNI</sequence>
<evidence type="ECO:0000256" key="2">
    <source>
        <dbReference type="ARBA" id="ARBA00023002"/>
    </source>
</evidence>
<dbReference type="PRINTS" id="PR00757">
    <property type="entry name" value="AMINEOXDASEF"/>
</dbReference>
<dbReference type="Gene3D" id="3.50.50.60">
    <property type="entry name" value="FAD/NAD(P)-binding domain"/>
    <property type="match status" value="1"/>
</dbReference>
<dbReference type="Proteomes" id="UP001500740">
    <property type="component" value="Unassembled WGS sequence"/>
</dbReference>